<dbReference type="OrthoDB" id="9802613at2"/>
<keyword evidence="7" id="KW-0812">Transmembrane</keyword>
<dbReference type="PANTHER" id="PTHR10134">
    <property type="entry name" value="CYTOCHROME B-C1 COMPLEX SUBUNIT RIESKE, MITOCHONDRIAL"/>
    <property type="match status" value="1"/>
</dbReference>
<evidence type="ECO:0000256" key="2">
    <source>
        <dbReference type="ARBA" id="ARBA00022723"/>
    </source>
</evidence>
<comment type="cofactor">
    <cofactor evidence="6">
        <name>[2Fe-2S] cluster</name>
        <dbReference type="ChEBI" id="CHEBI:190135"/>
    </cofactor>
</comment>
<dbReference type="GO" id="GO:0016020">
    <property type="term" value="C:membrane"/>
    <property type="evidence" value="ECO:0007669"/>
    <property type="project" value="InterPro"/>
</dbReference>
<dbReference type="CDD" id="cd03467">
    <property type="entry name" value="Rieske"/>
    <property type="match status" value="1"/>
</dbReference>
<keyword evidence="7" id="KW-0472">Membrane</keyword>
<dbReference type="InterPro" id="IPR017941">
    <property type="entry name" value="Rieske_2Fe-2S"/>
</dbReference>
<feature type="domain" description="Rieske" evidence="8">
    <location>
        <begin position="64"/>
        <end position="162"/>
    </location>
</feature>
<keyword evidence="2" id="KW-0479">Metal-binding</keyword>
<dbReference type="STRING" id="1586267.GCA_001418685_01931"/>
<evidence type="ECO:0000256" key="6">
    <source>
        <dbReference type="ARBA" id="ARBA00034078"/>
    </source>
</evidence>
<evidence type="ECO:0000259" key="8">
    <source>
        <dbReference type="PROSITE" id="PS51296"/>
    </source>
</evidence>
<evidence type="ECO:0000256" key="5">
    <source>
        <dbReference type="ARBA" id="ARBA00023157"/>
    </source>
</evidence>
<accession>A0A0X3ARU7</accession>
<name>A0A0X3ARU7_9FLAO</name>
<dbReference type="PRINTS" id="PR00162">
    <property type="entry name" value="RIESKE"/>
</dbReference>
<proteinExistence type="predicted"/>
<dbReference type="RefSeq" id="WP_055426236.1">
    <property type="nucleotide sequence ID" value="NZ_FCOR01000015.1"/>
</dbReference>
<dbReference type="Pfam" id="PF00355">
    <property type="entry name" value="Rieske"/>
    <property type="match status" value="1"/>
</dbReference>
<keyword evidence="1" id="KW-0001">2Fe-2S</keyword>
<dbReference type="AlphaFoldDB" id="A0A0X3ARU7"/>
<keyword evidence="3" id="KW-0408">Iron</keyword>
<dbReference type="PROSITE" id="PS51296">
    <property type="entry name" value="RIESKE"/>
    <property type="match status" value="1"/>
</dbReference>
<dbReference type="EMBL" id="FCOR01000015">
    <property type="protein sequence ID" value="CVK17062.1"/>
    <property type="molecule type" value="Genomic_DNA"/>
</dbReference>
<feature type="transmembrane region" description="Helical" evidence="7">
    <location>
        <begin position="30"/>
        <end position="50"/>
    </location>
</feature>
<protein>
    <submittedName>
        <fullName evidence="9">Rieske [2Fe-2S] domain-containing protein</fullName>
    </submittedName>
</protein>
<evidence type="ECO:0000256" key="1">
    <source>
        <dbReference type="ARBA" id="ARBA00022714"/>
    </source>
</evidence>
<sequence length="168" mass="19039">MSKKDKDKPIWKSDFPIKQDEATYVSRRDFAKFLCLLSGGLAVGNGAIAAKSLLFPKKRLNEEYFVCDSTEVPIGKMKAFVINDNHKVPYILIHLGEDKWRCFEQKCTHLSCAVLYDHEQNKIICPCHKGFFNPETGDVLQGPPPRPLPQLSVVIRDGKVYVTDKDKA</sequence>
<evidence type="ECO:0000256" key="4">
    <source>
        <dbReference type="ARBA" id="ARBA00023014"/>
    </source>
</evidence>
<dbReference type="InterPro" id="IPR014349">
    <property type="entry name" value="Rieske_Fe-S_prot"/>
</dbReference>
<dbReference type="InterPro" id="IPR005805">
    <property type="entry name" value="Rieske_Fe-S_prot_C"/>
</dbReference>
<keyword evidence="7" id="KW-1133">Transmembrane helix</keyword>
<keyword evidence="4" id="KW-0411">Iron-sulfur</keyword>
<dbReference type="Proteomes" id="UP000182761">
    <property type="component" value="Unassembled WGS sequence"/>
</dbReference>
<keyword evidence="5" id="KW-1015">Disulfide bond</keyword>
<keyword evidence="10" id="KW-1185">Reference proteome</keyword>
<dbReference type="InterPro" id="IPR036922">
    <property type="entry name" value="Rieske_2Fe-2S_sf"/>
</dbReference>
<evidence type="ECO:0000256" key="7">
    <source>
        <dbReference type="SAM" id="Phobius"/>
    </source>
</evidence>
<dbReference type="GO" id="GO:0046872">
    <property type="term" value="F:metal ion binding"/>
    <property type="evidence" value="ECO:0007669"/>
    <property type="project" value="UniProtKB-KW"/>
</dbReference>
<evidence type="ECO:0000256" key="3">
    <source>
        <dbReference type="ARBA" id="ARBA00023004"/>
    </source>
</evidence>
<organism evidence="9 10">
    <name type="scientific">Apibacter mensalis</name>
    <dbReference type="NCBI Taxonomy" id="1586267"/>
    <lineage>
        <taxon>Bacteria</taxon>
        <taxon>Pseudomonadati</taxon>
        <taxon>Bacteroidota</taxon>
        <taxon>Flavobacteriia</taxon>
        <taxon>Flavobacteriales</taxon>
        <taxon>Weeksellaceae</taxon>
        <taxon>Apibacter</taxon>
    </lineage>
</organism>
<dbReference type="Gene3D" id="2.102.10.10">
    <property type="entry name" value="Rieske [2Fe-2S] iron-sulphur domain"/>
    <property type="match status" value="1"/>
</dbReference>
<evidence type="ECO:0000313" key="10">
    <source>
        <dbReference type="Proteomes" id="UP000182761"/>
    </source>
</evidence>
<evidence type="ECO:0000313" key="9">
    <source>
        <dbReference type="EMBL" id="CVK17062.1"/>
    </source>
</evidence>
<dbReference type="SUPFAM" id="SSF50022">
    <property type="entry name" value="ISP domain"/>
    <property type="match status" value="1"/>
</dbReference>
<reference evidence="9 10" key="1">
    <citation type="submission" date="2016-01" db="EMBL/GenBank/DDBJ databases">
        <authorList>
            <person name="McClelland M."/>
            <person name="Jain A."/>
            <person name="Saraogi P."/>
            <person name="Mendelson R."/>
            <person name="Westerman R."/>
            <person name="SanMiguel P."/>
            <person name="Csonka L."/>
        </authorList>
    </citation>
    <scope>NUCLEOTIDE SEQUENCE [LARGE SCALE GENOMIC DNA]</scope>
    <source>
        <strain evidence="9 10">R-53146</strain>
    </source>
</reference>
<dbReference type="GO" id="GO:0051537">
    <property type="term" value="F:2 iron, 2 sulfur cluster binding"/>
    <property type="evidence" value="ECO:0007669"/>
    <property type="project" value="UniProtKB-KW"/>
</dbReference>
<gene>
    <name evidence="9" type="ORF">Ga0061079_11528</name>
</gene>